<accession>A0A401ZWM0</accession>
<reference evidence="6" key="1">
    <citation type="submission" date="2018-12" db="EMBL/GenBank/DDBJ databases">
        <title>Tengunoibacter tsumagoiensis gen. nov., sp. nov., Dictyobacter kobayashii sp. nov., D. alpinus sp. nov., and D. joshuensis sp. nov. and description of Dictyobacteraceae fam. nov. within the order Ktedonobacterales isolated from Tengu-no-mugimeshi.</title>
        <authorList>
            <person name="Wang C.M."/>
            <person name="Zheng Y."/>
            <person name="Sakai Y."/>
            <person name="Toyoda A."/>
            <person name="Minakuchi Y."/>
            <person name="Abe K."/>
            <person name="Yokota A."/>
            <person name="Yabe S."/>
        </authorList>
    </citation>
    <scope>NUCLEOTIDE SEQUENCE [LARGE SCALE GENOMIC DNA]</scope>
    <source>
        <strain evidence="6">Uno3</strain>
    </source>
</reference>
<sequence>MQRKICFHPCFIIMTLVCILALTGCMDGGNNQAAKSTPTISTDSISKMKSTLRNEGRSEQFTGAVLIVQNGKILLREGYGKADWGQDISNKPETRFRISTLSEQFNALGLLLLQDQGKLSLTDQICKYIADCPANWQSIIIEQLILHTSEIPDYVSRGTYSDIKARTITPEQLIALFKDQPLTEAYKGRPVFSASNQILEGYIMEKVSGQSYGDYLQSAIFGPLHLTHTSYVKNNEPLPDYATGYSQPRVVSDPIDASVLYASGGIYSTVDDLYTFDQALIQHKIGTQALWKNLFTTKYAYCGAESSCGGRYVEAGLGYGWFIGKERGDNGSEREVYFNDGDYEGFSSANIYYPDQKVSVIILSNATTDPIQVYDEEGLIENSLFPTS</sequence>
<evidence type="ECO:0000313" key="6">
    <source>
        <dbReference type="Proteomes" id="UP000287352"/>
    </source>
</evidence>
<evidence type="ECO:0000256" key="3">
    <source>
        <dbReference type="SAM" id="SignalP"/>
    </source>
</evidence>
<dbReference type="Pfam" id="PF00144">
    <property type="entry name" value="Beta-lactamase"/>
    <property type="match status" value="1"/>
</dbReference>
<dbReference type="AlphaFoldDB" id="A0A401ZWM0"/>
<comment type="caution">
    <text evidence="5">The sequence shown here is derived from an EMBL/GenBank/DDBJ whole genome shotgun (WGS) entry which is preliminary data.</text>
</comment>
<dbReference type="InterPro" id="IPR050491">
    <property type="entry name" value="AmpC-like"/>
</dbReference>
<dbReference type="PROSITE" id="PS51257">
    <property type="entry name" value="PROKAR_LIPOPROTEIN"/>
    <property type="match status" value="1"/>
</dbReference>
<keyword evidence="6" id="KW-1185">Reference proteome</keyword>
<keyword evidence="3" id="KW-0732">Signal</keyword>
<feature type="chain" id="PRO_5019256674" evidence="3">
    <location>
        <begin position="34"/>
        <end position="388"/>
    </location>
</feature>
<protein>
    <submittedName>
        <fullName evidence="5">Serine hydrolase</fullName>
    </submittedName>
</protein>
<dbReference type="GO" id="GO:0016020">
    <property type="term" value="C:membrane"/>
    <property type="evidence" value="ECO:0007669"/>
    <property type="project" value="UniProtKB-SubCell"/>
</dbReference>
<keyword evidence="5" id="KW-0378">Hydrolase</keyword>
<gene>
    <name evidence="5" type="ORF">KTT_11680</name>
</gene>
<evidence type="ECO:0000256" key="2">
    <source>
        <dbReference type="ARBA" id="ARBA00023136"/>
    </source>
</evidence>
<evidence type="ECO:0000313" key="5">
    <source>
        <dbReference type="EMBL" id="GCE11309.1"/>
    </source>
</evidence>
<dbReference type="SUPFAM" id="SSF56601">
    <property type="entry name" value="beta-lactamase/transpeptidase-like"/>
    <property type="match status" value="1"/>
</dbReference>
<dbReference type="RefSeq" id="WP_126579034.1">
    <property type="nucleotide sequence ID" value="NZ_BIFR01000001.1"/>
</dbReference>
<dbReference type="PANTHER" id="PTHR46825">
    <property type="entry name" value="D-ALANYL-D-ALANINE-CARBOXYPEPTIDASE/ENDOPEPTIDASE AMPH"/>
    <property type="match status" value="1"/>
</dbReference>
<dbReference type="GO" id="GO:0016787">
    <property type="term" value="F:hydrolase activity"/>
    <property type="evidence" value="ECO:0007669"/>
    <property type="project" value="UniProtKB-KW"/>
</dbReference>
<feature type="signal peptide" evidence="3">
    <location>
        <begin position="1"/>
        <end position="33"/>
    </location>
</feature>
<evidence type="ECO:0000259" key="4">
    <source>
        <dbReference type="Pfam" id="PF00144"/>
    </source>
</evidence>
<feature type="domain" description="Beta-lactamase-related" evidence="4">
    <location>
        <begin position="60"/>
        <end position="369"/>
    </location>
</feature>
<dbReference type="Proteomes" id="UP000287352">
    <property type="component" value="Unassembled WGS sequence"/>
</dbReference>
<evidence type="ECO:0000256" key="1">
    <source>
        <dbReference type="ARBA" id="ARBA00004370"/>
    </source>
</evidence>
<dbReference type="InterPro" id="IPR001466">
    <property type="entry name" value="Beta-lactam-related"/>
</dbReference>
<dbReference type="PANTHER" id="PTHR46825:SF11">
    <property type="entry name" value="PENICILLIN-BINDING PROTEIN 4"/>
    <property type="match status" value="1"/>
</dbReference>
<comment type="subcellular location">
    <subcellularLocation>
        <location evidence="1">Membrane</location>
    </subcellularLocation>
</comment>
<proteinExistence type="predicted"/>
<dbReference type="Gene3D" id="3.40.710.10">
    <property type="entry name" value="DD-peptidase/beta-lactamase superfamily"/>
    <property type="match status" value="1"/>
</dbReference>
<organism evidence="5 6">
    <name type="scientific">Tengunoibacter tsumagoiensis</name>
    <dbReference type="NCBI Taxonomy" id="2014871"/>
    <lineage>
        <taxon>Bacteria</taxon>
        <taxon>Bacillati</taxon>
        <taxon>Chloroflexota</taxon>
        <taxon>Ktedonobacteria</taxon>
        <taxon>Ktedonobacterales</taxon>
        <taxon>Dictyobacteraceae</taxon>
        <taxon>Tengunoibacter</taxon>
    </lineage>
</organism>
<name>A0A401ZWM0_9CHLR</name>
<dbReference type="EMBL" id="BIFR01000001">
    <property type="protein sequence ID" value="GCE11309.1"/>
    <property type="molecule type" value="Genomic_DNA"/>
</dbReference>
<dbReference type="OrthoDB" id="9803467at2"/>
<dbReference type="InterPro" id="IPR012338">
    <property type="entry name" value="Beta-lactam/transpept-like"/>
</dbReference>
<keyword evidence="2" id="KW-0472">Membrane</keyword>